<accession>A0A6V8QAF7</accession>
<dbReference type="AlphaFoldDB" id="A0A6V8QAF7"/>
<dbReference type="Proteomes" id="UP000568877">
    <property type="component" value="Unassembled WGS sequence"/>
</dbReference>
<organism evidence="2">
    <name type="scientific">Candidatus Hakubella thermalkaliphila</name>
    <dbReference type="NCBI Taxonomy" id="2754717"/>
    <lineage>
        <taxon>Bacteria</taxon>
        <taxon>Bacillati</taxon>
        <taxon>Actinomycetota</taxon>
        <taxon>Actinomycetota incertae sedis</taxon>
        <taxon>Candidatus Hakubellales</taxon>
        <taxon>Candidatus Hakubellaceae</taxon>
        <taxon>Candidatus Hakubella</taxon>
    </lineage>
</organism>
<proteinExistence type="predicted"/>
<reference evidence="2" key="1">
    <citation type="journal article" date="2020" name="Front. Microbiol.">
        <title>Single-cell genomics of novel Actinobacteria with the Wood-Ljungdahl pathway discovered in a serpentinizing system.</title>
        <authorList>
            <person name="Merino N."/>
            <person name="Kawai M."/>
            <person name="Boyd E.S."/>
            <person name="Colman D.R."/>
            <person name="McGlynn S.E."/>
            <person name="Nealson K.H."/>
            <person name="Kurokawa K."/>
            <person name="Hongoh Y."/>
        </authorList>
    </citation>
    <scope>NUCLEOTIDE SEQUENCE [LARGE SCALE GENOMIC DNA]</scope>
    <source>
        <strain evidence="2">S42</strain>
    </source>
</reference>
<dbReference type="InterPro" id="IPR027417">
    <property type="entry name" value="P-loop_NTPase"/>
</dbReference>
<sequence>MHLPAQVTGRIRLEDPALQAALDTALTSAFQQAGSDPLCYREPDEPRPVPRSALENKDAYDTLLQEMTSKGALVIPQWQVELNIQVRPAERGLLRVSVMICNTSPDDSTERNPTDHYLFDCYLHVEGQSAIIRPFVFDILPEDYQYDRELWGLGRNCNVRRVKNQNAVETEDASIYRQSVYITRDDVDTTLPQARFWDLAEDPVPVLEAIARAMDQYEAGWEQLMVQRQTDPDWTPEMLEAPRGDLDAFVNEIARFRRGIQTLRRRDVLRQAFQLMNQTFARASKEFVSWRLFQIVYIVSQLPGIAAREYDESDGRADWDYVDVLWFPTGGGKTEAYFGLIVCTAFFDRLRGKKVGVTAWMRFPLRLLSLQQLQRLADIMAAAELLRRQTPSINGPDYDFFSVAYLVGSGNTPNRLTEFSGSSSVSWLERFQQNPDLMQRFLTIPRCPFCGQQSVRMDLERARVRLVHCCTNPRCSEAAHGGVLPIFIVDNEIYRYLPTVIAGTIDKVTAVGYEQKFSHLFGAVTHRCPKHGYLSLGECTEKYAPCDVKPKDFIPVTLKDPSPTLQIQDELHLLRQELGAFGGHYETFLDTYQQRRQGVRQKVIAATATIEEYENQAAHLYDRRARRFPVPGPELGESFYATTMHDDVRRIFVGVMPHNYTHINAVVRLAELFHREVEDLRRDPAAAIACLGLTSVTTDNFLGMLSHYEVFVTYLLSKREGDRLNQSFEGQLNRELTASGYTEVINKSIIGETPFAEIAEILDELENPSPDFAHRLRSLTATSTISHGVDVERLNCLCFFGMPRQTAEYIQTSSRGGRDHPGLVFVCFNPARERDQSHYHFFTKYHEYLDRLVEPVPINRWSKFSIRRTIPGLFMAILLNDYNLTLGGRGKESLYFSRKVRQLIENRELSPDEIVAYLKEAYRATGHDAGQEFELVIESKVNEYIDMLRNPQKNFTSKNLTDQLMQSLRDVDEQLDIYLNRDSRVLWSGATGGRRQ</sequence>
<dbReference type="Pfam" id="PF00271">
    <property type="entry name" value="Helicase_C"/>
    <property type="match status" value="1"/>
</dbReference>
<dbReference type="InterPro" id="IPR001650">
    <property type="entry name" value="Helicase_C-like"/>
</dbReference>
<dbReference type="SUPFAM" id="SSF52540">
    <property type="entry name" value="P-loop containing nucleoside triphosphate hydrolases"/>
    <property type="match status" value="1"/>
</dbReference>
<dbReference type="CDD" id="cd18785">
    <property type="entry name" value="SF2_C"/>
    <property type="match status" value="1"/>
</dbReference>
<protein>
    <recommendedName>
        <fullName evidence="1">Helicase C-terminal domain-containing protein</fullName>
    </recommendedName>
</protein>
<dbReference type="Gene3D" id="3.40.50.300">
    <property type="entry name" value="P-loop containing nucleotide triphosphate hydrolases"/>
    <property type="match status" value="1"/>
</dbReference>
<comment type="caution">
    <text evidence="2">The sequence shown here is derived from an EMBL/GenBank/DDBJ whole genome shotgun (WGS) entry which is preliminary data.</text>
</comment>
<dbReference type="EMBL" id="BLSA01000006">
    <property type="protein sequence ID" value="GFP31790.1"/>
    <property type="molecule type" value="Genomic_DNA"/>
</dbReference>
<evidence type="ECO:0000259" key="1">
    <source>
        <dbReference type="PROSITE" id="PS51194"/>
    </source>
</evidence>
<name>A0A6V8QAF7_9ACTN</name>
<evidence type="ECO:0000313" key="2">
    <source>
        <dbReference type="EMBL" id="GFP31790.1"/>
    </source>
</evidence>
<feature type="domain" description="Helicase C-terminal" evidence="1">
    <location>
        <begin position="697"/>
        <end position="864"/>
    </location>
</feature>
<gene>
    <name evidence="2" type="ORF">HKBW3S42_00096</name>
</gene>
<dbReference type="PROSITE" id="PS51194">
    <property type="entry name" value="HELICASE_CTER"/>
    <property type="match status" value="1"/>
</dbReference>